<dbReference type="GO" id="GO:0005737">
    <property type="term" value="C:cytoplasm"/>
    <property type="evidence" value="ECO:0007669"/>
    <property type="project" value="UniProtKB-ARBA"/>
</dbReference>
<evidence type="ECO:0000256" key="5">
    <source>
        <dbReference type="ARBA" id="ARBA00023157"/>
    </source>
</evidence>
<dbReference type="PANTHER" id="PTHR11480:SF3">
    <property type="entry name" value="BCDNA.GH08312"/>
    <property type="match status" value="1"/>
</dbReference>
<dbReference type="InterPro" id="IPR008138">
    <property type="entry name" value="SapB_2"/>
</dbReference>
<dbReference type="InterPro" id="IPR008139">
    <property type="entry name" value="SaposinB_dom"/>
</dbReference>
<dbReference type="PROSITE" id="PS51110">
    <property type="entry name" value="SAP_A"/>
    <property type="match status" value="2"/>
</dbReference>
<feature type="domain" description="Saposin B-type" evidence="8">
    <location>
        <begin position="535"/>
        <end position="616"/>
    </location>
</feature>
<dbReference type="InterPro" id="IPR007856">
    <property type="entry name" value="SapB_1"/>
</dbReference>
<dbReference type="Pfam" id="PF03489">
    <property type="entry name" value="SapB_2"/>
    <property type="match status" value="7"/>
</dbReference>
<evidence type="ECO:0000259" key="8">
    <source>
        <dbReference type="PROSITE" id="PS50015"/>
    </source>
</evidence>
<dbReference type="Pfam" id="PF02199">
    <property type="entry name" value="SapA"/>
    <property type="match status" value="2"/>
</dbReference>
<reference evidence="10 11" key="1">
    <citation type="journal article" date="2024" name="Ann. Entomol. Soc. Am.">
        <title>Genomic analyses of the southern and eastern yellowjacket wasps (Hymenoptera: Vespidae) reveal evolutionary signatures of social life.</title>
        <authorList>
            <person name="Catto M.A."/>
            <person name="Caine P.B."/>
            <person name="Orr S.E."/>
            <person name="Hunt B.G."/>
            <person name="Goodisman M.A.D."/>
        </authorList>
    </citation>
    <scope>NUCLEOTIDE SEQUENCE [LARGE SCALE GENOMIC DNA]</scope>
    <source>
        <strain evidence="10">233</strain>
        <tissue evidence="10">Head and thorax</tissue>
    </source>
</reference>
<dbReference type="PROSITE" id="PS50015">
    <property type="entry name" value="SAP_B"/>
    <property type="match status" value="7"/>
</dbReference>
<keyword evidence="11" id="KW-1185">Reference proteome</keyword>
<organism evidence="10 11">
    <name type="scientific">Vespula squamosa</name>
    <name type="common">Southern yellow jacket</name>
    <name type="synonym">Wasp</name>
    <dbReference type="NCBI Taxonomy" id="30214"/>
    <lineage>
        <taxon>Eukaryota</taxon>
        <taxon>Metazoa</taxon>
        <taxon>Ecdysozoa</taxon>
        <taxon>Arthropoda</taxon>
        <taxon>Hexapoda</taxon>
        <taxon>Insecta</taxon>
        <taxon>Pterygota</taxon>
        <taxon>Neoptera</taxon>
        <taxon>Endopterygota</taxon>
        <taxon>Hymenoptera</taxon>
        <taxon>Apocrita</taxon>
        <taxon>Aculeata</taxon>
        <taxon>Vespoidea</taxon>
        <taxon>Vespidae</taxon>
        <taxon>Vespinae</taxon>
        <taxon>Vespula</taxon>
    </lineage>
</organism>
<comment type="caution">
    <text evidence="10">The sequence shown here is derived from an EMBL/GenBank/DDBJ whole genome shotgun (WGS) entry which is preliminary data.</text>
</comment>
<sequence>MKEMLIAFCAILAVSTAKTIITAESRPYLLGVDECTWGPFYWCNNITTSSNCHATQHCIKKVWEKMKVPEDNDTVCGICKDMVQQARDQLESNQTQQDLKAVFEGSCKLIHINPIVEECIKLVDQFIPELVETLSSQMNPSVVCSVAGLCNSAHIDMLLNKFQKQTSENKKIKSISLEKDELEPDECSKCFTIATHMEYNLKDMSKDTMLQQMLIICGDFSSFSDACSSIILTYFDTIYSHLQDNFNAQNICHLSGQCSDKFHKHEDGTVKPMNVEIRPLSSVGMVEVDDDLPCKLCEQLVGHLKDLLVANTTETEFHLVLQGLCKQTKSFATECKAIVDEYYPEIYTYLTTKLNGNIVCQMSGICPSPGKRITGPIAPLIPTKVAEIGVRILNKKIDTEIDNKYHKTEVEAMQLPIERYGVSLNGLNTSQAGAESKEGCALCEYVLHYIQIAITDPTNEEKVKQVIGKICKKLPNSVENECEQFINTYGDAVVALLAQEIDPSQICPMIHICPSEELIELWNKAPKGYIIETHDKPSCPLCLLALTQIYDAIKDNKTEVKIKDELDKLCDHLPNTLIDQCTDFVKEYSKELVEMLLADLTPKEICVYIKLCNPEEDPGPRNLFLTNKDGEIMTNEIPESMPLQLSVQNKLNDSTSCVMCEFVMQYIDKAMSKKKTRDEIEHIVYGICNHLPKTVSKECNNFVSQYADAVIQILSEDVTPKEVCTMIGFCTIDTRRRKESVEECALCQLIILTIDKLLDNPKVDSDIEEVVSKICKYIPANKQNKCVMMMEIYEQSIINIIKSHGDTKKICSKIALCSKDDYLTMMLTPLRLRRSYLTNECYVYGHNYWCLNYENAIKCKAVEYCRKKVWEKDSISETKQSMIQISPGN</sequence>
<keyword evidence="3 7" id="KW-0732">Signal</keyword>
<feature type="domain" description="Saposin A-type" evidence="9">
    <location>
        <begin position="835"/>
        <end position="875"/>
    </location>
</feature>
<proteinExistence type="predicted"/>
<keyword evidence="4" id="KW-0677">Repeat</keyword>
<dbReference type="SUPFAM" id="SSF47862">
    <property type="entry name" value="Saposin"/>
    <property type="match status" value="6"/>
</dbReference>
<feature type="domain" description="Saposin B-type" evidence="8">
    <location>
        <begin position="290"/>
        <end position="370"/>
    </location>
</feature>
<dbReference type="SMART" id="SM00741">
    <property type="entry name" value="SapB"/>
    <property type="match status" value="7"/>
</dbReference>
<keyword evidence="2" id="KW-0964">Secreted</keyword>
<evidence type="ECO:0000256" key="7">
    <source>
        <dbReference type="SAM" id="SignalP"/>
    </source>
</evidence>
<feature type="chain" id="PRO_5044834104" evidence="7">
    <location>
        <begin position="18"/>
        <end position="889"/>
    </location>
</feature>
<dbReference type="SMART" id="SM00162">
    <property type="entry name" value="SAPA"/>
    <property type="match status" value="2"/>
</dbReference>
<evidence type="ECO:0000256" key="1">
    <source>
        <dbReference type="ARBA" id="ARBA00004613"/>
    </source>
</evidence>
<feature type="domain" description="Saposin B-type" evidence="8">
    <location>
        <begin position="653"/>
        <end position="734"/>
    </location>
</feature>
<dbReference type="AlphaFoldDB" id="A0ABD1ZWZ9"/>
<dbReference type="FunFam" id="1.10.225.10:FF:000002">
    <property type="entry name" value="prosaposin isoform X2"/>
    <property type="match status" value="2"/>
</dbReference>
<protein>
    <submittedName>
        <fullName evidence="10">Prosaposin</fullName>
    </submittedName>
</protein>
<feature type="signal peptide" evidence="7">
    <location>
        <begin position="1"/>
        <end position="17"/>
    </location>
</feature>
<dbReference type="PANTHER" id="PTHR11480">
    <property type="entry name" value="SAPOSIN-RELATED"/>
    <property type="match status" value="1"/>
</dbReference>
<feature type="domain" description="Saposin B-type" evidence="8">
    <location>
        <begin position="740"/>
        <end position="821"/>
    </location>
</feature>
<evidence type="ECO:0000313" key="11">
    <source>
        <dbReference type="Proteomes" id="UP001607302"/>
    </source>
</evidence>
<dbReference type="Proteomes" id="UP001607302">
    <property type="component" value="Unassembled WGS sequence"/>
</dbReference>
<dbReference type="EMBL" id="JAUDFV010000164">
    <property type="protein sequence ID" value="KAL2712892.1"/>
    <property type="molecule type" value="Genomic_DNA"/>
</dbReference>
<name>A0ABD1ZWZ9_VESSQ</name>
<evidence type="ECO:0000313" key="10">
    <source>
        <dbReference type="EMBL" id="KAL2712892.1"/>
    </source>
</evidence>
<dbReference type="InterPro" id="IPR008373">
    <property type="entry name" value="Saposin"/>
</dbReference>
<feature type="domain" description="Saposin B-type" evidence="8">
    <location>
        <begin position="72"/>
        <end position="154"/>
    </location>
</feature>
<accession>A0ABD1ZWZ9</accession>
<evidence type="ECO:0000256" key="3">
    <source>
        <dbReference type="ARBA" id="ARBA00022729"/>
    </source>
</evidence>
<feature type="domain" description="Saposin B-type" evidence="8">
    <location>
        <begin position="183"/>
        <end position="262"/>
    </location>
</feature>
<keyword evidence="6" id="KW-0325">Glycoprotein</keyword>
<evidence type="ECO:0000259" key="9">
    <source>
        <dbReference type="PROSITE" id="PS51110"/>
    </source>
</evidence>
<dbReference type="InterPro" id="IPR051428">
    <property type="entry name" value="Sphingo_Act-Surfact_Prot"/>
</dbReference>
<feature type="domain" description="Saposin B-type" evidence="8">
    <location>
        <begin position="436"/>
        <end position="517"/>
    </location>
</feature>
<keyword evidence="5" id="KW-1015">Disulfide bond</keyword>
<evidence type="ECO:0000256" key="6">
    <source>
        <dbReference type="ARBA" id="ARBA00023180"/>
    </source>
</evidence>
<dbReference type="PRINTS" id="PR01797">
    <property type="entry name" value="SAPOSIN"/>
</dbReference>
<feature type="domain" description="Saposin A-type" evidence="9">
    <location>
        <begin position="28"/>
        <end position="68"/>
    </location>
</feature>
<gene>
    <name evidence="10" type="ORF">V1478_017483</name>
</gene>
<dbReference type="InterPro" id="IPR011001">
    <property type="entry name" value="Saposin-like"/>
</dbReference>
<comment type="subcellular location">
    <subcellularLocation>
        <location evidence="1">Secreted</location>
    </subcellularLocation>
</comment>
<dbReference type="GO" id="GO:0005576">
    <property type="term" value="C:extracellular region"/>
    <property type="evidence" value="ECO:0007669"/>
    <property type="project" value="UniProtKB-SubCell"/>
</dbReference>
<dbReference type="Gene3D" id="1.10.225.10">
    <property type="entry name" value="Saposin-like"/>
    <property type="match status" value="7"/>
</dbReference>
<evidence type="ECO:0000256" key="4">
    <source>
        <dbReference type="ARBA" id="ARBA00022737"/>
    </source>
</evidence>
<dbReference type="InterPro" id="IPR003119">
    <property type="entry name" value="SAP_A"/>
</dbReference>
<dbReference type="Pfam" id="PF05184">
    <property type="entry name" value="SapB_1"/>
    <property type="match status" value="5"/>
</dbReference>
<evidence type="ECO:0000256" key="2">
    <source>
        <dbReference type="ARBA" id="ARBA00022525"/>
    </source>
</evidence>